<sequence>MAKNEGKDQVYYLSENEFWSDIKDEYIQRIAEMDPNDVYPSNNPGPTNPDGSVNFECHCVGHLVASPCGHEFREAITCQKSATEEELEAGKCGEELLAFMECVMRTQCFKSKTVLFLCSYIVNLFIHQLKLCDFSVAER</sequence>
<dbReference type="OrthoDB" id="7481291at2759"/>
<dbReference type="InterPro" id="IPR039289">
    <property type="entry name" value="CHCHD4"/>
</dbReference>
<dbReference type="GO" id="GO:0015035">
    <property type="term" value="F:protein-disulfide reductase activity"/>
    <property type="evidence" value="ECO:0007669"/>
    <property type="project" value="InterPro"/>
</dbReference>
<reference evidence="9 10" key="1">
    <citation type="submission" date="2018-11" db="EMBL/GenBank/DDBJ databases">
        <authorList>
            <consortium name="Pathogen Informatics"/>
        </authorList>
    </citation>
    <scope>NUCLEOTIDE SEQUENCE [LARGE SCALE GENOMIC DNA]</scope>
</reference>
<protein>
    <submittedName>
        <fullName evidence="9">Uncharacterized protein</fullName>
    </submittedName>
</protein>
<evidence type="ECO:0000256" key="6">
    <source>
        <dbReference type="ARBA" id="ARBA00023128"/>
    </source>
</evidence>
<dbReference type="Gene3D" id="1.10.287.2900">
    <property type="match status" value="1"/>
</dbReference>
<dbReference type="Proteomes" id="UP000270094">
    <property type="component" value="Unassembled WGS sequence"/>
</dbReference>
<proteinExistence type="predicted"/>
<evidence type="ECO:0000256" key="2">
    <source>
        <dbReference type="ARBA" id="ARBA00022448"/>
    </source>
</evidence>
<evidence type="ECO:0000313" key="9">
    <source>
        <dbReference type="EMBL" id="VDM77688.1"/>
    </source>
</evidence>
<evidence type="ECO:0000256" key="1">
    <source>
        <dbReference type="ARBA" id="ARBA00004173"/>
    </source>
</evidence>
<keyword evidence="5" id="KW-0811">Translocation</keyword>
<keyword evidence="3" id="KW-0653">Protein transport</keyword>
<keyword evidence="4" id="KW-0560">Oxidoreductase</keyword>
<gene>
    <name evidence="9" type="ORF">SVUK_LOCUS12686</name>
</gene>
<evidence type="ECO:0000256" key="8">
    <source>
        <dbReference type="ARBA" id="ARBA00023284"/>
    </source>
</evidence>
<evidence type="ECO:0000256" key="5">
    <source>
        <dbReference type="ARBA" id="ARBA00023010"/>
    </source>
</evidence>
<keyword evidence="6" id="KW-0496">Mitochondrion</keyword>
<evidence type="ECO:0000256" key="7">
    <source>
        <dbReference type="ARBA" id="ARBA00023157"/>
    </source>
</evidence>
<comment type="subcellular location">
    <subcellularLocation>
        <location evidence="1">Mitochondrion</location>
    </subcellularLocation>
</comment>
<dbReference type="EMBL" id="UYYB01099859">
    <property type="protein sequence ID" value="VDM77688.1"/>
    <property type="molecule type" value="Genomic_DNA"/>
</dbReference>
<evidence type="ECO:0000256" key="3">
    <source>
        <dbReference type="ARBA" id="ARBA00022927"/>
    </source>
</evidence>
<keyword evidence="8" id="KW-0676">Redox-active center</keyword>
<dbReference type="GO" id="GO:0005758">
    <property type="term" value="C:mitochondrial intermembrane space"/>
    <property type="evidence" value="ECO:0007669"/>
    <property type="project" value="TreeGrafter"/>
</dbReference>
<accession>A0A3P7LEQ6</accession>
<dbReference type="PANTHER" id="PTHR21622">
    <property type="entry name" value="COILED-COIL-HELIX-COILED-COIL-HELIX DOMAIN CONTAINING 4"/>
    <property type="match status" value="1"/>
</dbReference>
<dbReference type="PANTHER" id="PTHR21622:SF0">
    <property type="entry name" value="COILED-COIL-HELIX-COILED-COIL-HELIX DOMAIN CONTAINING 4"/>
    <property type="match status" value="1"/>
</dbReference>
<dbReference type="PROSITE" id="PS51808">
    <property type="entry name" value="CHCH"/>
    <property type="match status" value="1"/>
</dbReference>
<dbReference type="FunFam" id="1.10.287.2900:FF:000006">
    <property type="entry name" value="Protein CBG18121"/>
    <property type="match status" value="1"/>
</dbReference>
<evidence type="ECO:0000313" key="10">
    <source>
        <dbReference type="Proteomes" id="UP000270094"/>
    </source>
</evidence>
<evidence type="ECO:0000256" key="4">
    <source>
        <dbReference type="ARBA" id="ARBA00023002"/>
    </source>
</evidence>
<keyword evidence="7" id="KW-1015">Disulfide bond</keyword>
<dbReference type="GO" id="GO:0045041">
    <property type="term" value="P:protein import into mitochondrial intermembrane space"/>
    <property type="evidence" value="ECO:0007669"/>
    <property type="project" value="InterPro"/>
</dbReference>
<organism evidence="9 10">
    <name type="scientific">Strongylus vulgaris</name>
    <name type="common">Blood worm</name>
    <dbReference type="NCBI Taxonomy" id="40348"/>
    <lineage>
        <taxon>Eukaryota</taxon>
        <taxon>Metazoa</taxon>
        <taxon>Ecdysozoa</taxon>
        <taxon>Nematoda</taxon>
        <taxon>Chromadorea</taxon>
        <taxon>Rhabditida</taxon>
        <taxon>Rhabditina</taxon>
        <taxon>Rhabditomorpha</taxon>
        <taxon>Strongyloidea</taxon>
        <taxon>Strongylidae</taxon>
        <taxon>Strongylus</taxon>
    </lineage>
</organism>
<keyword evidence="10" id="KW-1185">Reference proteome</keyword>
<dbReference type="AlphaFoldDB" id="A0A3P7LEQ6"/>
<name>A0A3P7LEQ6_STRVU</name>
<keyword evidence="2" id="KW-0813">Transport</keyword>